<proteinExistence type="predicted"/>
<evidence type="ECO:0000313" key="1">
    <source>
        <dbReference type="EMBL" id="ABW31247.1"/>
    </source>
</evidence>
<accession>B0C7G3</accession>
<gene>
    <name evidence="1" type="ordered locus">AM1_6317</name>
</gene>
<protein>
    <submittedName>
        <fullName evidence="1">Uncharacterized protein</fullName>
    </submittedName>
</protein>
<reference evidence="1 2" key="1">
    <citation type="journal article" date="2008" name="Proc. Natl. Acad. Sci. U.S.A.">
        <title>Niche adaptation and genome expansion in the chlorophyll d-producing cyanobacterium Acaryochloris marina.</title>
        <authorList>
            <person name="Swingley W.D."/>
            <person name="Chen M."/>
            <person name="Cheung P.C."/>
            <person name="Conrad A.L."/>
            <person name="Dejesa L.C."/>
            <person name="Hao J."/>
            <person name="Honchak B.M."/>
            <person name="Karbach L.E."/>
            <person name="Kurdoglu A."/>
            <person name="Lahiri S."/>
            <person name="Mastrian S.D."/>
            <person name="Miyashita H."/>
            <person name="Page L."/>
            <person name="Ramakrishna P."/>
            <person name="Satoh S."/>
            <person name="Sattley W.M."/>
            <person name="Shimada Y."/>
            <person name="Taylor H.L."/>
            <person name="Tomo T."/>
            <person name="Tsuchiya T."/>
            <person name="Wang Z.T."/>
            <person name="Raymond J."/>
            <person name="Mimuro M."/>
            <person name="Blankenship R.E."/>
            <person name="Touchman J.W."/>
        </authorList>
    </citation>
    <scope>NUCLEOTIDE SEQUENCE [LARGE SCALE GENOMIC DNA]</scope>
    <source>
        <strain evidence="2">MBIC 11017</strain>
    </source>
</reference>
<name>B0C7G3_ACAM1</name>
<evidence type="ECO:0000313" key="2">
    <source>
        <dbReference type="Proteomes" id="UP000000268"/>
    </source>
</evidence>
<dbReference type="AlphaFoldDB" id="B0C7G3"/>
<organism evidence="1 2">
    <name type="scientific">Acaryochloris marina (strain MBIC 11017)</name>
    <dbReference type="NCBI Taxonomy" id="329726"/>
    <lineage>
        <taxon>Bacteria</taxon>
        <taxon>Bacillati</taxon>
        <taxon>Cyanobacteriota</taxon>
        <taxon>Cyanophyceae</taxon>
        <taxon>Acaryochloridales</taxon>
        <taxon>Acaryochloridaceae</taxon>
        <taxon>Acaryochloris</taxon>
    </lineage>
</organism>
<dbReference type="Proteomes" id="UP000000268">
    <property type="component" value="Chromosome"/>
</dbReference>
<dbReference type="EMBL" id="CP000828">
    <property type="protein sequence ID" value="ABW31247.1"/>
    <property type="molecule type" value="Genomic_DNA"/>
</dbReference>
<keyword evidence="2" id="KW-1185">Reference proteome</keyword>
<dbReference type="KEGG" id="amr:AM1_6317"/>
<dbReference type="HOGENOM" id="CLU_3228087_0_0_3"/>
<sequence length="43" mass="4991">MQVLIEHSHYLLINSQHKVSNLQDLDTLMDSQSLPLLLNLFID</sequence>